<dbReference type="CDD" id="cd01998">
    <property type="entry name" value="MnmA_TRMU-like"/>
    <property type="match status" value="1"/>
</dbReference>
<evidence type="ECO:0000256" key="8">
    <source>
        <dbReference type="ARBA" id="ARBA00023157"/>
    </source>
</evidence>
<feature type="domain" description="tRNA-specific 2-thiouridylase MnmA-like central" evidence="12">
    <location>
        <begin position="209"/>
        <end position="273"/>
    </location>
</feature>
<dbReference type="InterPro" id="IPR014729">
    <property type="entry name" value="Rossmann-like_a/b/a_fold"/>
</dbReference>
<dbReference type="PANTHER" id="PTHR11933">
    <property type="entry name" value="TRNA 5-METHYLAMINOMETHYL-2-THIOURIDYLATE -METHYLTRANSFERASE"/>
    <property type="match status" value="1"/>
</dbReference>
<feature type="site" description="Interaction with tRNA" evidence="10">
    <location>
        <position position="126"/>
    </location>
</feature>
<feature type="site" description="Interaction with tRNA" evidence="10">
    <location>
        <position position="352"/>
    </location>
</feature>
<keyword evidence="5 10" id="KW-0547">Nucleotide-binding</keyword>
<dbReference type="Gene3D" id="3.40.50.620">
    <property type="entry name" value="HUPs"/>
    <property type="match status" value="1"/>
</dbReference>
<name>A0AB39YM34_9MICC</name>
<dbReference type="EC" id="2.8.1.13" evidence="10"/>
<comment type="similarity">
    <text evidence="10">Belongs to the MnmA/TRMU family.</text>
</comment>
<keyword evidence="1 10" id="KW-0963">Cytoplasm</keyword>
<gene>
    <name evidence="10 13" type="primary">mnmA</name>
    <name evidence="13" type="ORF">ABQM86_14015</name>
</gene>
<protein>
    <recommendedName>
        <fullName evidence="10">tRNA-specific 2-thiouridylase MnmA</fullName>
        <ecNumber evidence="10">2.8.1.13</ecNumber>
    </recommendedName>
</protein>
<dbReference type="GO" id="GO:0000049">
    <property type="term" value="F:tRNA binding"/>
    <property type="evidence" value="ECO:0007669"/>
    <property type="project" value="UniProtKB-KW"/>
</dbReference>
<evidence type="ECO:0000256" key="2">
    <source>
        <dbReference type="ARBA" id="ARBA00022555"/>
    </source>
</evidence>
<dbReference type="PANTHER" id="PTHR11933:SF5">
    <property type="entry name" value="MITOCHONDRIAL TRNA-SPECIFIC 2-THIOURIDYLASE 1"/>
    <property type="match status" value="1"/>
</dbReference>
<evidence type="ECO:0000313" key="13">
    <source>
        <dbReference type="EMBL" id="XDV70077.1"/>
    </source>
</evidence>
<dbReference type="GO" id="GO:0005737">
    <property type="term" value="C:cytoplasm"/>
    <property type="evidence" value="ECO:0007669"/>
    <property type="project" value="UniProtKB-SubCell"/>
</dbReference>
<sequence length="379" mass="40794">MRVLAAMSGGVDSAVAAARAVEAGHDVVGVHLALSRMPGTLRTGSRGCCTIEDSRDAWRACDVLGIPYYVWDFSERFKEDVVQDFIDEYAAGRTPNPCMRCNERIKFAALLEKAIALGFDAVCTGHYAKVIEDADGNRELHRAADWAKDQSYVLGVLTHEQLKHSMFPLADTPSKAEVRAEAERRGLSVANKPDSHDICFISDGDTRGWLAEKIDMTTGDIVDETGVKVGEHPGANAFTVGQRRGLKLGTPAADGKPRFVLEIRPKENKVVVGPEALLAIDEIRGIKVSWAGLPIAEVATGAEFDCHAQVRAHGDPVPAKAHVETVVDDSGVQRAELVVTLTDPLRGVAPGQTVVLYQGSRVLGQATIDAARSLQRVAL</sequence>
<comment type="caution">
    <text evidence="10">Lacks conserved residue(s) required for the propagation of feature annotation.</text>
</comment>
<dbReference type="AlphaFoldDB" id="A0AB39YM34"/>
<dbReference type="InterPro" id="IPR004506">
    <property type="entry name" value="MnmA-like"/>
</dbReference>
<accession>A0AB39YM34</accession>
<dbReference type="HAMAP" id="MF_00144">
    <property type="entry name" value="tRNA_thiouridyl_MnmA"/>
    <property type="match status" value="1"/>
</dbReference>
<dbReference type="InterPro" id="IPR046885">
    <property type="entry name" value="MnmA-like_C"/>
</dbReference>
<feature type="active site" description="Cysteine persulfide intermediate" evidence="10">
    <location>
        <position position="199"/>
    </location>
</feature>
<comment type="function">
    <text evidence="10">Catalyzes the 2-thiolation of uridine at the wobble position (U34) of tRNA, leading to the formation of s(2)U34.</text>
</comment>
<evidence type="ECO:0000259" key="11">
    <source>
        <dbReference type="Pfam" id="PF20258"/>
    </source>
</evidence>
<feature type="domain" description="tRNA-specific 2-thiouridylase MnmA-like C-terminal" evidence="11">
    <location>
        <begin position="283"/>
        <end position="368"/>
    </location>
</feature>
<dbReference type="EMBL" id="CP165735">
    <property type="protein sequence ID" value="XDV70077.1"/>
    <property type="molecule type" value="Genomic_DNA"/>
</dbReference>
<dbReference type="Pfam" id="PF20258">
    <property type="entry name" value="tRNA_Me_trans_C"/>
    <property type="match status" value="1"/>
</dbReference>
<dbReference type="Gene3D" id="2.30.30.280">
    <property type="entry name" value="Adenine nucleotide alpha hydrolases-like domains"/>
    <property type="match status" value="1"/>
</dbReference>
<evidence type="ECO:0000256" key="9">
    <source>
        <dbReference type="ARBA" id="ARBA00051542"/>
    </source>
</evidence>
<feature type="binding site" evidence="10">
    <location>
        <position position="32"/>
    </location>
    <ligand>
        <name>ATP</name>
        <dbReference type="ChEBI" id="CHEBI:30616"/>
    </ligand>
</feature>
<keyword evidence="6 10" id="KW-0067">ATP-binding</keyword>
<evidence type="ECO:0000256" key="4">
    <source>
        <dbReference type="ARBA" id="ARBA00022694"/>
    </source>
</evidence>
<reference evidence="13" key="1">
    <citation type="submission" date="2024-07" db="EMBL/GenBank/DDBJ databases">
        <authorList>
            <person name="Li J."/>
            <person name="Wei H."/>
            <person name="Ma J."/>
        </authorList>
    </citation>
    <scope>NUCLEOTIDE SEQUENCE</scope>
    <source>
        <strain evidence="13">AMU7</strain>
    </source>
</reference>
<dbReference type="GO" id="GO:0005524">
    <property type="term" value="F:ATP binding"/>
    <property type="evidence" value="ECO:0007669"/>
    <property type="project" value="UniProtKB-KW"/>
</dbReference>
<feature type="binding site" evidence="10">
    <location>
        <begin position="6"/>
        <end position="13"/>
    </location>
    <ligand>
        <name>ATP</name>
        <dbReference type="ChEBI" id="CHEBI:30616"/>
    </ligand>
</feature>
<proteinExistence type="inferred from homology"/>
<dbReference type="RefSeq" id="WP_207594046.1">
    <property type="nucleotide sequence ID" value="NZ_CP165735.1"/>
</dbReference>
<evidence type="ECO:0000256" key="6">
    <source>
        <dbReference type="ARBA" id="ARBA00022840"/>
    </source>
</evidence>
<dbReference type="GO" id="GO:0103016">
    <property type="term" value="F:tRNA-uridine 2-sulfurtransferase activity"/>
    <property type="evidence" value="ECO:0007669"/>
    <property type="project" value="UniProtKB-EC"/>
</dbReference>
<dbReference type="SUPFAM" id="SSF52402">
    <property type="entry name" value="Adenine nucleotide alpha hydrolases-like"/>
    <property type="match status" value="1"/>
</dbReference>
<dbReference type="Gene3D" id="2.40.30.10">
    <property type="entry name" value="Translation factors"/>
    <property type="match status" value="1"/>
</dbReference>
<comment type="catalytic activity">
    <reaction evidence="9 10">
        <text>S-sulfanyl-L-cysteinyl-[protein] + uridine(34) in tRNA + AH2 + ATP = 2-thiouridine(34) in tRNA + L-cysteinyl-[protein] + A + AMP + diphosphate + H(+)</text>
        <dbReference type="Rhea" id="RHEA:47032"/>
        <dbReference type="Rhea" id="RHEA-COMP:10131"/>
        <dbReference type="Rhea" id="RHEA-COMP:11726"/>
        <dbReference type="Rhea" id="RHEA-COMP:11727"/>
        <dbReference type="Rhea" id="RHEA-COMP:11728"/>
        <dbReference type="ChEBI" id="CHEBI:13193"/>
        <dbReference type="ChEBI" id="CHEBI:15378"/>
        <dbReference type="ChEBI" id="CHEBI:17499"/>
        <dbReference type="ChEBI" id="CHEBI:29950"/>
        <dbReference type="ChEBI" id="CHEBI:30616"/>
        <dbReference type="ChEBI" id="CHEBI:33019"/>
        <dbReference type="ChEBI" id="CHEBI:61963"/>
        <dbReference type="ChEBI" id="CHEBI:65315"/>
        <dbReference type="ChEBI" id="CHEBI:87170"/>
        <dbReference type="ChEBI" id="CHEBI:456215"/>
        <dbReference type="EC" id="2.8.1.13"/>
    </reaction>
</comment>
<dbReference type="NCBIfam" id="TIGR00420">
    <property type="entry name" value="trmU"/>
    <property type="match status" value="1"/>
</dbReference>
<dbReference type="NCBIfam" id="NF001138">
    <property type="entry name" value="PRK00143.1"/>
    <property type="match status" value="1"/>
</dbReference>
<evidence type="ECO:0000256" key="7">
    <source>
        <dbReference type="ARBA" id="ARBA00022884"/>
    </source>
</evidence>
<comment type="subcellular location">
    <subcellularLocation>
        <location evidence="10">Cytoplasm</location>
    </subcellularLocation>
</comment>
<evidence type="ECO:0000256" key="1">
    <source>
        <dbReference type="ARBA" id="ARBA00022490"/>
    </source>
</evidence>
<dbReference type="InterPro" id="IPR023382">
    <property type="entry name" value="MnmA-like_central_sf"/>
</dbReference>
<dbReference type="GO" id="GO:0002143">
    <property type="term" value="P:tRNA wobble position uridine thiolation"/>
    <property type="evidence" value="ECO:0007669"/>
    <property type="project" value="TreeGrafter"/>
</dbReference>
<evidence type="ECO:0000256" key="10">
    <source>
        <dbReference type="HAMAP-Rule" id="MF_00144"/>
    </source>
</evidence>
<organism evidence="13">
    <name type="scientific">Paenarthrobacter sp. AMU7</name>
    <dbReference type="NCBI Taxonomy" id="3162492"/>
    <lineage>
        <taxon>Bacteria</taxon>
        <taxon>Bacillati</taxon>
        <taxon>Actinomycetota</taxon>
        <taxon>Actinomycetes</taxon>
        <taxon>Micrococcales</taxon>
        <taxon>Micrococcaceae</taxon>
        <taxon>Paenarthrobacter</taxon>
    </lineage>
</organism>
<dbReference type="Pfam" id="PF03054">
    <property type="entry name" value="tRNA_Me_trans"/>
    <property type="match status" value="1"/>
</dbReference>
<evidence type="ECO:0000259" key="12">
    <source>
        <dbReference type="Pfam" id="PF20259"/>
    </source>
</evidence>
<feature type="binding site" evidence="10">
    <location>
        <position position="125"/>
    </location>
    <ligand>
        <name>ATP</name>
        <dbReference type="ChEBI" id="CHEBI:30616"/>
    </ligand>
</feature>
<dbReference type="InterPro" id="IPR046884">
    <property type="entry name" value="MnmA-like_central"/>
</dbReference>
<keyword evidence="2 10" id="KW-0820">tRNA-binding</keyword>
<keyword evidence="4 10" id="KW-0819">tRNA processing</keyword>
<keyword evidence="3 10" id="KW-0808">Transferase</keyword>
<feature type="region of interest" description="Interaction with tRNA" evidence="10">
    <location>
        <begin position="148"/>
        <end position="150"/>
    </location>
</feature>
<evidence type="ECO:0000256" key="3">
    <source>
        <dbReference type="ARBA" id="ARBA00022679"/>
    </source>
</evidence>
<keyword evidence="8" id="KW-1015">Disulfide bond</keyword>
<dbReference type="FunFam" id="3.40.50.620:FF:000057">
    <property type="entry name" value="tRNA-specific 2-thiouridylase MnmA"/>
    <property type="match status" value="1"/>
</dbReference>
<dbReference type="Pfam" id="PF20259">
    <property type="entry name" value="tRNA_Me_trans_M"/>
    <property type="match status" value="1"/>
</dbReference>
<keyword evidence="7 10" id="KW-0694">RNA-binding</keyword>
<feature type="active site" description="Nucleophile" evidence="10">
    <location>
        <position position="101"/>
    </location>
</feature>
<evidence type="ECO:0000256" key="5">
    <source>
        <dbReference type="ARBA" id="ARBA00022741"/>
    </source>
</evidence>